<dbReference type="Gene3D" id="3.90.1300.10">
    <property type="entry name" value="Amidase signature (AS) domain"/>
    <property type="match status" value="1"/>
</dbReference>
<evidence type="ECO:0000256" key="1">
    <source>
        <dbReference type="ARBA" id="ARBA00009199"/>
    </source>
</evidence>
<evidence type="ECO:0000313" key="3">
    <source>
        <dbReference type="EMBL" id="MFC6715847.1"/>
    </source>
</evidence>
<sequence length="474" mass="50959">MNVDPLYDSATELLEKLRRLETTPTEVLQAQLRRVDEAGDQINAVTERMDESALEAAEAATRRYRDGNPLPLDGLTVAVKEKHAIAGHHICEGSSAWDGYTPTENHPIVDRLLAAGAVLHLRTTEPEFCVATYTHTKMWGVTRNPWNLEMSPGGSSGGAAAVLAAGMTTVSTASDIGGSTRGPAGFTGTVGYKSPYGRVPGTGAMSLDYYRGDGSLTRTVDDSLLITNVIAGHDPRDHVSLPKTQLRADRDVSGMRIAFSPDLDLFQVDPVQRENARATVDALAKTGAQIEEVRVGWEMEDLFLAVVAHFGQSMSSWLSQTVQGREDELNDYTAAYLELTSTGRNTMTMFDAMRGEHAVHQALSRAMHGFDALICPTAAAIGFPAGDTMKDGIEINGSTVDSTFALLTLPFNIANRCPVLNVPSGFAANGMPTGVQIVGQPYDDDTVFSVGRALEEIQGPLFASHRPRLTPTLP</sequence>
<dbReference type="InterPro" id="IPR023631">
    <property type="entry name" value="Amidase_dom"/>
</dbReference>
<protein>
    <submittedName>
        <fullName evidence="3">Amidase</fullName>
    </submittedName>
</protein>
<dbReference type="PANTHER" id="PTHR11895">
    <property type="entry name" value="TRANSAMIDASE"/>
    <property type="match status" value="1"/>
</dbReference>
<dbReference type="Pfam" id="PF01425">
    <property type="entry name" value="Amidase"/>
    <property type="match status" value="1"/>
</dbReference>
<dbReference type="InterPro" id="IPR036928">
    <property type="entry name" value="AS_sf"/>
</dbReference>
<evidence type="ECO:0000259" key="2">
    <source>
        <dbReference type="Pfam" id="PF01425"/>
    </source>
</evidence>
<reference evidence="4" key="1">
    <citation type="journal article" date="2019" name="Int. J. Syst. Evol. Microbiol.">
        <title>The Global Catalogue of Microorganisms (GCM) 10K type strain sequencing project: providing services to taxonomists for standard genome sequencing and annotation.</title>
        <authorList>
            <consortium name="The Broad Institute Genomics Platform"/>
            <consortium name="The Broad Institute Genome Sequencing Center for Infectious Disease"/>
            <person name="Wu L."/>
            <person name="Ma J."/>
        </authorList>
    </citation>
    <scope>NUCLEOTIDE SEQUENCE [LARGE SCALE GENOMIC DNA]</scope>
    <source>
        <strain evidence="4">NBRC 106593</strain>
    </source>
</reference>
<dbReference type="PANTHER" id="PTHR11895:SF7">
    <property type="entry name" value="GLUTAMYL-TRNA(GLN) AMIDOTRANSFERASE SUBUNIT A, MITOCHONDRIAL"/>
    <property type="match status" value="1"/>
</dbReference>
<dbReference type="EMBL" id="JBHSWJ010000002">
    <property type="protein sequence ID" value="MFC6715847.1"/>
    <property type="molecule type" value="Genomic_DNA"/>
</dbReference>
<keyword evidence="4" id="KW-1185">Reference proteome</keyword>
<name>A0ABW2AXI8_9MICO</name>
<dbReference type="SUPFAM" id="SSF75304">
    <property type="entry name" value="Amidase signature (AS) enzymes"/>
    <property type="match status" value="1"/>
</dbReference>
<accession>A0ABW2AXI8</accession>
<proteinExistence type="inferred from homology"/>
<evidence type="ECO:0000313" key="4">
    <source>
        <dbReference type="Proteomes" id="UP001596356"/>
    </source>
</evidence>
<comment type="caution">
    <text evidence="3">The sequence shown here is derived from an EMBL/GenBank/DDBJ whole genome shotgun (WGS) entry which is preliminary data.</text>
</comment>
<feature type="domain" description="Amidase" evidence="2">
    <location>
        <begin position="26"/>
        <end position="447"/>
    </location>
</feature>
<gene>
    <name evidence="3" type="ORF">ACFQBT_19240</name>
</gene>
<comment type="similarity">
    <text evidence="1">Belongs to the amidase family.</text>
</comment>
<dbReference type="RefSeq" id="WP_377825235.1">
    <property type="nucleotide sequence ID" value="NZ_JBHSWJ010000002.1"/>
</dbReference>
<organism evidence="3 4">
    <name type="scientific">Branchiibius cervicis</name>
    <dbReference type="NCBI Taxonomy" id="908252"/>
    <lineage>
        <taxon>Bacteria</taxon>
        <taxon>Bacillati</taxon>
        <taxon>Actinomycetota</taxon>
        <taxon>Actinomycetes</taxon>
        <taxon>Micrococcales</taxon>
        <taxon>Dermacoccaceae</taxon>
        <taxon>Branchiibius</taxon>
    </lineage>
</organism>
<dbReference type="InterPro" id="IPR000120">
    <property type="entry name" value="Amidase"/>
</dbReference>
<dbReference type="Proteomes" id="UP001596356">
    <property type="component" value="Unassembled WGS sequence"/>
</dbReference>